<proteinExistence type="predicted"/>
<keyword evidence="1" id="KW-0472">Membrane</keyword>
<comment type="caution">
    <text evidence="2">The sequence shown here is derived from an EMBL/GenBank/DDBJ whole genome shotgun (WGS) entry which is preliminary data.</text>
</comment>
<evidence type="ECO:0008006" key="4">
    <source>
        <dbReference type="Google" id="ProtNLM"/>
    </source>
</evidence>
<protein>
    <recommendedName>
        <fullName evidence="4">Small leucine-rich protein 1</fullName>
    </recommendedName>
</protein>
<sequence length="75" mass="9033">MGYILNVFVRELPGWFLFGGIFLPVTLLLLLLIAYFRIKLIEADAELAHIYDTRDEVMDCCFQKLRRWRRTRLIR</sequence>
<evidence type="ECO:0000313" key="2">
    <source>
        <dbReference type="EMBL" id="KAJ1153502.1"/>
    </source>
</evidence>
<dbReference type="Proteomes" id="UP001066276">
    <property type="component" value="Chromosome 5"/>
</dbReference>
<accession>A0AAV7RP17</accession>
<feature type="transmembrane region" description="Helical" evidence="1">
    <location>
        <begin position="15"/>
        <end position="36"/>
    </location>
</feature>
<dbReference type="EMBL" id="JANPWB010000009">
    <property type="protein sequence ID" value="KAJ1153502.1"/>
    <property type="molecule type" value="Genomic_DNA"/>
</dbReference>
<keyword evidence="3" id="KW-1185">Reference proteome</keyword>
<gene>
    <name evidence="2" type="ORF">NDU88_006261</name>
</gene>
<name>A0AAV7RP17_PLEWA</name>
<keyword evidence="1" id="KW-0812">Transmembrane</keyword>
<reference evidence="2" key="1">
    <citation type="journal article" date="2022" name="bioRxiv">
        <title>Sequencing and chromosome-scale assembly of the giantPleurodeles waltlgenome.</title>
        <authorList>
            <person name="Brown T."/>
            <person name="Elewa A."/>
            <person name="Iarovenko S."/>
            <person name="Subramanian E."/>
            <person name="Araus A.J."/>
            <person name="Petzold A."/>
            <person name="Susuki M."/>
            <person name="Suzuki K.-i.T."/>
            <person name="Hayashi T."/>
            <person name="Toyoda A."/>
            <person name="Oliveira C."/>
            <person name="Osipova E."/>
            <person name="Leigh N.D."/>
            <person name="Simon A."/>
            <person name="Yun M.H."/>
        </authorList>
    </citation>
    <scope>NUCLEOTIDE SEQUENCE</scope>
    <source>
        <strain evidence="2">20211129_DDA</strain>
        <tissue evidence="2">Liver</tissue>
    </source>
</reference>
<evidence type="ECO:0000313" key="3">
    <source>
        <dbReference type="Proteomes" id="UP001066276"/>
    </source>
</evidence>
<dbReference type="AlphaFoldDB" id="A0AAV7RP17"/>
<evidence type="ECO:0000256" key="1">
    <source>
        <dbReference type="SAM" id="Phobius"/>
    </source>
</evidence>
<keyword evidence="1" id="KW-1133">Transmembrane helix</keyword>
<organism evidence="2 3">
    <name type="scientific">Pleurodeles waltl</name>
    <name type="common">Iberian ribbed newt</name>
    <dbReference type="NCBI Taxonomy" id="8319"/>
    <lineage>
        <taxon>Eukaryota</taxon>
        <taxon>Metazoa</taxon>
        <taxon>Chordata</taxon>
        <taxon>Craniata</taxon>
        <taxon>Vertebrata</taxon>
        <taxon>Euteleostomi</taxon>
        <taxon>Amphibia</taxon>
        <taxon>Batrachia</taxon>
        <taxon>Caudata</taxon>
        <taxon>Salamandroidea</taxon>
        <taxon>Salamandridae</taxon>
        <taxon>Pleurodelinae</taxon>
        <taxon>Pleurodeles</taxon>
    </lineage>
</organism>